<proteinExistence type="predicted"/>
<dbReference type="EMBL" id="RKQG01000001">
    <property type="protein sequence ID" value="RPE33587.1"/>
    <property type="molecule type" value="Genomic_DNA"/>
</dbReference>
<dbReference type="PROSITE" id="PS51186">
    <property type="entry name" value="GNAT"/>
    <property type="match status" value="1"/>
</dbReference>
<evidence type="ECO:0000313" key="2">
    <source>
        <dbReference type="EMBL" id="RPE33587.1"/>
    </source>
</evidence>
<dbReference type="SUPFAM" id="SSF55729">
    <property type="entry name" value="Acyl-CoA N-acyltransferases (Nat)"/>
    <property type="match status" value="1"/>
</dbReference>
<comment type="caution">
    <text evidence="2">The sequence shown here is derived from an EMBL/GenBank/DDBJ whole genome shotgun (WGS) entry which is preliminary data.</text>
</comment>
<sequence>MRVSDVRPRRLVAADAPAVHALTGGFGLTPELLRRELAADGDFRWAGLDDPAGRLCAVHRSLRWGPYLFLKGVYVREDVRGSGAAVQLAFALRDAARAEGLPGVAAWFEPGMPESAIAELLGLRRQAPMVHRFALPLAPSGGAAPTAGAAAQPPLRGELELPRECAADRSAAVDLFGAPADGPLRVHWVLDGRRLVASAGFGADRDGLAALLAAFGPLAAAHGADTLEFPVRASDIIGVLQLMHGRAERRNRVPVCLGALSFAQREPGSPPC</sequence>
<dbReference type="Gene3D" id="3.40.630.30">
    <property type="match status" value="1"/>
</dbReference>
<dbReference type="InterPro" id="IPR016181">
    <property type="entry name" value="Acyl_CoA_acyltransferase"/>
</dbReference>
<protein>
    <recommendedName>
        <fullName evidence="1">N-acetyltransferase domain-containing protein</fullName>
    </recommendedName>
</protein>
<name>A0A3N4RYL6_9ACTN</name>
<gene>
    <name evidence="2" type="ORF">EDD38_1880</name>
</gene>
<dbReference type="GO" id="GO:0016747">
    <property type="term" value="F:acyltransferase activity, transferring groups other than amino-acyl groups"/>
    <property type="evidence" value="ECO:0007669"/>
    <property type="project" value="InterPro"/>
</dbReference>
<dbReference type="AlphaFoldDB" id="A0A3N4RYL6"/>
<organism evidence="2 3">
    <name type="scientific">Kitasatospora cineracea</name>
    <dbReference type="NCBI Taxonomy" id="88074"/>
    <lineage>
        <taxon>Bacteria</taxon>
        <taxon>Bacillati</taxon>
        <taxon>Actinomycetota</taxon>
        <taxon>Actinomycetes</taxon>
        <taxon>Kitasatosporales</taxon>
        <taxon>Streptomycetaceae</taxon>
        <taxon>Kitasatospora</taxon>
    </lineage>
</organism>
<evidence type="ECO:0000313" key="3">
    <source>
        <dbReference type="Proteomes" id="UP000266906"/>
    </source>
</evidence>
<accession>A0A3N4RYL6</accession>
<evidence type="ECO:0000259" key="1">
    <source>
        <dbReference type="PROSITE" id="PS51186"/>
    </source>
</evidence>
<feature type="domain" description="N-acetyltransferase" evidence="1">
    <location>
        <begin position="1"/>
        <end position="142"/>
    </location>
</feature>
<dbReference type="Proteomes" id="UP000266906">
    <property type="component" value="Unassembled WGS sequence"/>
</dbReference>
<reference evidence="2 3" key="1">
    <citation type="submission" date="2018-11" db="EMBL/GenBank/DDBJ databases">
        <title>Sequencing the genomes of 1000 actinobacteria strains.</title>
        <authorList>
            <person name="Klenk H.-P."/>
        </authorList>
    </citation>
    <scope>NUCLEOTIDE SEQUENCE [LARGE SCALE GENOMIC DNA]</scope>
    <source>
        <strain evidence="2 3">DSM 44781</strain>
    </source>
</reference>
<dbReference type="InterPro" id="IPR000182">
    <property type="entry name" value="GNAT_dom"/>
</dbReference>
<keyword evidence="3" id="KW-1185">Reference proteome</keyword>